<evidence type="ECO:0000313" key="8">
    <source>
        <dbReference type="Proteomes" id="UP000646827"/>
    </source>
</evidence>
<dbReference type="PANTHER" id="PTHR43791">
    <property type="entry name" value="PERMEASE-RELATED"/>
    <property type="match status" value="1"/>
</dbReference>
<name>A0A8H7S4A6_9FUNG</name>
<dbReference type="Proteomes" id="UP000646827">
    <property type="component" value="Unassembled WGS sequence"/>
</dbReference>
<feature type="transmembrane region" description="Helical" evidence="6">
    <location>
        <begin position="54"/>
        <end position="72"/>
    </location>
</feature>
<comment type="subcellular location">
    <subcellularLocation>
        <location evidence="1">Membrane</location>
        <topology evidence="1">Multi-pass membrane protein</topology>
    </subcellularLocation>
</comment>
<evidence type="ECO:0000256" key="6">
    <source>
        <dbReference type="SAM" id="Phobius"/>
    </source>
</evidence>
<keyword evidence="4 6" id="KW-1133">Transmembrane helix</keyword>
<evidence type="ECO:0000256" key="1">
    <source>
        <dbReference type="ARBA" id="ARBA00004141"/>
    </source>
</evidence>
<feature type="transmembrane region" description="Helical" evidence="6">
    <location>
        <begin position="455"/>
        <end position="476"/>
    </location>
</feature>
<evidence type="ECO:0000313" key="7">
    <source>
        <dbReference type="EMBL" id="KAG2221853.1"/>
    </source>
</evidence>
<feature type="transmembrane region" description="Helical" evidence="6">
    <location>
        <begin position="291"/>
        <end position="311"/>
    </location>
</feature>
<proteinExistence type="predicted"/>
<feature type="transmembrane region" description="Helical" evidence="6">
    <location>
        <begin position="221"/>
        <end position="243"/>
    </location>
</feature>
<keyword evidence="3 6" id="KW-0812">Transmembrane</keyword>
<dbReference type="InterPro" id="IPR036259">
    <property type="entry name" value="MFS_trans_sf"/>
</dbReference>
<keyword evidence="5 6" id="KW-0472">Membrane</keyword>
<dbReference type="OrthoDB" id="6730379at2759"/>
<dbReference type="InterPro" id="IPR011701">
    <property type="entry name" value="MFS"/>
</dbReference>
<feature type="transmembrane region" description="Helical" evidence="6">
    <location>
        <begin position="357"/>
        <end position="380"/>
    </location>
</feature>
<protein>
    <recommendedName>
        <fullName evidence="9">Major facilitator superfamily (MFS) profile domain-containing protein</fullName>
    </recommendedName>
</protein>
<dbReference type="SUPFAM" id="SSF103473">
    <property type="entry name" value="MFS general substrate transporter"/>
    <property type="match status" value="1"/>
</dbReference>
<evidence type="ECO:0000256" key="2">
    <source>
        <dbReference type="ARBA" id="ARBA00022448"/>
    </source>
</evidence>
<keyword evidence="8" id="KW-1185">Reference proteome</keyword>
<sequence length="527" mass="59209">MLLKHNKEKDDFIILRNAIGGQRSSQCFRDSVISPSPSFANKDKKKEQSSGRKVIYKINFIVLPFLAVTMFLQRIDRQLVNYTGPLSFQGNTDMTLDQFHWLTPALNIGTMIMLIPAGLLLQKYRPAKVMGVTMIGWGIVLTCMMACTTFSGLLVCRILLGMFDAAVLPAAFLLIKTIYRRSQQLLYIGFCYTAMTAAVSVGSLITFGFGHVGDAHGLSAWKWVSLIWGLITIVASITTTIYLPDDPYSKRFGFTPEQQDEVDARVVDTAVTRQTEIQWSHIREAILERRYYCQIIIAFFVSMPMGCMSEFSAQTIRDLGFTSLNSVLLNIPRGLYDILTYVFFARRILKSRLKNHIAFTIAGFSIIPLCGMILLCSLEIPAGKMVGVVFSPPNFATAGTQAIISSNVSGDTKFIFYTISNVFFINLGQFIGPLLLRYGNSETALSVAKRTAPMIVFIVVEFVSICLLLYMGWTIYRDRNDKLQGLKDITINNNNNDSNIISNNDEEKKTSNENLTDVHDIHYIYRP</sequence>
<feature type="transmembrane region" description="Helical" evidence="6">
    <location>
        <begin position="414"/>
        <end position="435"/>
    </location>
</feature>
<reference evidence="7 8" key="1">
    <citation type="submission" date="2020-12" db="EMBL/GenBank/DDBJ databases">
        <title>Metabolic potential, ecology and presence of endohyphal bacteria is reflected in genomic diversity of Mucoromycotina.</title>
        <authorList>
            <person name="Muszewska A."/>
            <person name="Okrasinska A."/>
            <person name="Steczkiewicz K."/>
            <person name="Drgas O."/>
            <person name="Orlowska M."/>
            <person name="Perlinska-Lenart U."/>
            <person name="Aleksandrzak-Piekarczyk T."/>
            <person name="Szatraj K."/>
            <person name="Zielenkiewicz U."/>
            <person name="Pilsyk S."/>
            <person name="Malc E."/>
            <person name="Mieczkowski P."/>
            <person name="Kruszewska J.S."/>
            <person name="Biernat P."/>
            <person name="Pawlowska J."/>
        </authorList>
    </citation>
    <scope>NUCLEOTIDE SEQUENCE [LARGE SCALE GENOMIC DNA]</scope>
    <source>
        <strain evidence="7 8">CBS 142.35</strain>
    </source>
</reference>
<dbReference type="GO" id="GO:0022857">
    <property type="term" value="F:transmembrane transporter activity"/>
    <property type="evidence" value="ECO:0007669"/>
    <property type="project" value="InterPro"/>
</dbReference>
<organism evidence="7 8">
    <name type="scientific">Circinella minor</name>
    <dbReference type="NCBI Taxonomy" id="1195481"/>
    <lineage>
        <taxon>Eukaryota</taxon>
        <taxon>Fungi</taxon>
        <taxon>Fungi incertae sedis</taxon>
        <taxon>Mucoromycota</taxon>
        <taxon>Mucoromycotina</taxon>
        <taxon>Mucoromycetes</taxon>
        <taxon>Mucorales</taxon>
        <taxon>Lichtheimiaceae</taxon>
        <taxon>Circinella</taxon>
    </lineage>
</organism>
<evidence type="ECO:0000256" key="4">
    <source>
        <dbReference type="ARBA" id="ARBA00022989"/>
    </source>
</evidence>
<dbReference type="PANTHER" id="PTHR43791:SF36">
    <property type="entry name" value="TRANSPORTER, PUTATIVE (AFU_ORTHOLOGUE AFUA_6G08340)-RELATED"/>
    <property type="match status" value="1"/>
</dbReference>
<accession>A0A8H7S4A6</accession>
<comment type="caution">
    <text evidence="7">The sequence shown here is derived from an EMBL/GenBank/DDBJ whole genome shotgun (WGS) entry which is preliminary data.</text>
</comment>
<dbReference type="Pfam" id="PF07690">
    <property type="entry name" value="MFS_1"/>
    <property type="match status" value="1"/>
</dbReference>
<keyword evidence="2" id="KW-0813">Transport</keyword>
<dbReference type="AlphaFoldDB" id="A0A8H7S4A6"/>
<evidence type="ECO:0000256" key="5">
    <source>
        <dbReference type="ARBA" id="ARBA00023136"/>
    </source>
</evidence>
<dbReference type="GO" id="GO:0016020">
    <property type="term" value="C:membrane"/>
    <property type="evidence" value="ECO:0007669"/>
    <property type="project" value="UniProtKB-SubCell"/>
</dbReference>
<feature type="transmembrane region" description="Helical" evidence="6">
    <location>
        <begin position="186"/>
        <end position="209"/>
    </location>
</feature>
<dbReference type="Gene3D" id="1.20.1250.20">
    <property type="entry name" value="MFS general substrate transporter like domains"/>
    <property type="match status" value="1"/>
</dbReference>
<dbReference type="EMBL" id="JAEPRB010000098">
    <property type="protein sequence ID" value="KAG2221853.1"/>
    <property type="molecule type" value="Genomic_DNA"/>
</dbReference>
<feature type="transmembrane region" description="Helical" evidence="6">
    <location>
        <begin position="101"/>
        <end position="121"/>
    </location>
</feature>
<evidence type="ECO:0000256" key="3">
    <source>
        <dbReference type="ARBA" id="ARBA00022692"/>
    </source>
</evidence>
<gene>
    <name evidence="7" type="ORF">INT45_003567</name>
</gene>
<feature type="transmembrane region" description="Helical" evidence="6">
    <location>
        <begin position="158"/>
        <end position="179"/>
    </location>
</feature>
<feature type="transmembrane region" description="Helical" evidence="6">
    <location>
        <begin position="133"/>
        <end position="152"/>
    </location>
</feature>
<evidence type="ECO:0008006" key="9">
    <source>
        <dbReference type="Google" id="ProtNLM"/>
    </source>
</evidence>